<keyword evidence="7" id="KW-0333">Golgi apparatus</keyword>
<keyword evidence="8 9" id="KW-0472">Membrane</keyword>
<keyword evidence="4" id="KW-0762">Sugar transport</keyword>
<dbReference type="GO" id="GO:0015165">
    <property type="term" value="F:pyrimidine nucleotide-sugar transmembrane transporter activity"/>
    <property type="evidence" value="ECO:0007669"/>
    <property type="project" value="InterPro"/>
</dbReference>
<keyword evidence="10" id="KW-1185">Reference proteome</keyword>
<protein>
    <submittedName>
        <fullName evidence="11">UDP-galactose translocator isoform X1</fullName>
    </submittedName>
</protein>
<dbReference type="Pfam" id="PF04142">
    <property type="entry name" value="Nuc_sug_transp"/>
    <property type="match status" value="1"/>
</dbReference>
<evidence type="ECO:0000256" key="3">
    <source>
        <dbReference type="ARBA" id="ARBA00022448"/>
    </source>
</evidence>
<sequence length="356" mass="39727">MPSLNVPLESQSEMKIVNDVASDKEIKSVDSLETPKTTESPKSMKYISLTSLTLQNALLALVMRYVRTRPGDLFMSTTAVIMSEVLKFMTCLVFIFIQEGSVSNWLRHLNENIIKQPIDCMKVSIPSLVYTLQNNLLYVAVSNLDAATYQVTYQLKILTTAMFSVFMLNKKLSRMQWASLVILFMGVSFVQLQPASSTKSADSTTQQQPLKGLIAVIISCIMSGFAGVYFEKILKGTKPNLWLRNVQLGFLGTIIGLITMEIKDGFQVKEKGFFFGYDWVVWLAICLQSFGGLLVAVVVKYADNILKGFATSAAIIISCIVSIYFFDFQLTIQFVTGATLVICSVYMYSKYAIVTQ</sequence>
<evidence type="ECO:0000313" key="11">
    <source>
        <dbReference type="RefSeq" id="XP_029636006.1"/>
    </source>
</evidence>
<evidence type="ECO:0000256" key="7">
    <source>
        <dbReference type="ARBA" id="ARBA00023034"/>
    </source>
</evidence>
<gene>
    <name evidence="11" type="primary">LOC115211585</name>
</gene>
<comment type="similarity">
    <text evidence="2">Belongs to the nucleotide-sugar transporter family. SLC35A subfamily.</text>
</comment>
<dbReference type="InterPro" id="IPR007271">
    <property type="entry name" value="Nuc_sug_transpt"/>
</dbReference>
<dbReference type="NCBIfam" id="TIGR00803">
    <property type="entry name" value="nst"/>
    <property type="match status" value="1"/>
</dbReference>
<dbReference type="FunFam" id="1.10.3730.20:FF:000037">
    <property type="entry name" value="Nucleotide Sugar TransPorter family"/>
    <property type="match status" value="1"/>
</dbReference>
<feature type="transmembrane region" description="Helical" evidence="9">
    <location>
        <begin position="332"/>
        <end position="349"/>
    </location>
</feature>
<feature type="transmembrane region" description="Helical" evidence="9">
    <location>
        <begin position="279"/>
        <end position="299"/>
    </location>
</feature>
<keyword evidence="3" id="KW-0813">Transport</keyword>
<feature type="transmembrane region" description="Helical" evidence="9">
    <location>
        <begin position="306"/>
        <end position="326"/>
    </location>
</feature>
<evidence type="ECO:0000256" key="9">
    <source>
        <dbReference type="SAM" id="Phobius"/>
    </source>
</evidence>
<comment type="subcellular location">
    <subcellularLocation>
        <location evidence="1">Golgi apparatus membrane</location>
        <topology evidence="1">Multi-pass membrane protein</topology>
    </subcellularLocation>
</comment>
<accession>A0A6P7SDE7</accession>
<evidence type="ECO:0000256" key="8">
    <source>
        <dbReference type="ARBA" id="ARBA00023136"/>
    </source>
</evidence>
<reference evidence="11" key="1">
    <citation type="submission" date="2025-08" db="UniProtKB">
        <authorList>
            <consortium name="RefSeq"/>
        </authorList>
    </citation>
    <scope>IDENTIFICATION</scope>
</reference>
<keyword evidence="5 9" id="KW-0812">Transmembrane</keyword>
<proteinExistence type="inferred from homology"/>
<dbReference type="GO" id="GO:0000139">
    <property type="term" value="C:Golgi membrane"/>
    <property type="evidence" value="ECO:0007669"/>
    <property type="project" value="UniProtKB-SubCell"/>
</dbReference>
<dbReference type="PIRSF" id="PIRSF005799">
    <property type="entry name" value="UDP-gal_transpt"/>
    <property type="match status" value="1"/>
</dbReference>
<dbReference type="SUPFAM" id="SSF103481">
    <property type="entry name" value="Multidrug resistance efflux transporter EmrE"/>
    <property type="match status" value="1"/>
</dbReference>
<dbReference type="Proteomes" id="UP000515154">
    <property type="component" value="Linkage group LG1"/>
</dbReference>
<feature type="transmembrane region" description="Helical" evidence="9">
    <location>
        <begin position="175"/>
        <end position="192"/>
    </location>
</feature>
<feature type="transmembrane region" description="Helical" evidence="9">
    <location>
        <begin position="212"/>
        <end position="230"/>
    </location>
</feature>
<dbReference type="AlphaFoldDB" id="A0A6P7SDE7"/>
<organism evidence="10 11">
    <name type="scientific">Octopus sinensis</name>
    <name type="common">East Asian common octopus</name>
    <dbReference type="NCBI Taxonomy" id="2607531"/>
    <lineage>
        <taxon>Eukaryota</taxon>
        <taxon>Metazoa</taxon>
        <taxon>Spiralia</taxon>
        <taxon>Lophotrochozoa</taxon>
        <taxon>Mollusca</taxon>
        <taxon>Cephalopoda</taxon>
        <taxon>Coleoidea</taxon>
        <taxon>Octopodiformes</taxon>
        <taxon>Octopoda</taxon>
        <taxon>Incirrata</taxon>
        <taxon>Octopodidae</taxon>
        <taxon>Octopus</taxon>
    </lineage>
</organism>
<evidence type="ECO:0000256" key="4">
    <source>
        <dbReference type="ARBA" id="ARBA00022597"/>
    </source>
</evidence>
<evidence type="ECO:0000256" key="6">
    <source>
        <dbReference type="ARBA" id="ARBA00022989"/>
    </source>
</evidence>
<evidence type="ECO:0000313" key="10">
    <source>
        <dbReference type="Proteomes" id="UP000515154"/>
    </source>
</evidence>
<feature type="transmembrane region" description="Helical" evidence="9">
    <location>
        <begin position="242"/>
        <end position="259"/>
    </location>
</feature>
<keyword evidence="6 9" id="KW-1133">Transmembrane helix</keyword>
<dbReference type="PANTHER" id="PTHR10231">
    <property type="entry name" value="NUCLEOTIDE-SUGAR TRANSMEMBRANE TRANSPORTER"/>
    <property type="match status" value="1"/>
</dbReference>
<evidence type="ECO:0000256" key="1">
    <source>
        <dbReference type="ARBA" id="ARBA00004653"/>
    </source>
</evidence>
<feature type="transmembrane region" description="Helical" evidence="9">
    <location>
        <begin position="46"/>
        <end position="66"/>
    </location>
</feature>
<dbReference type="RefSeq" id="XP_029636006.1">
    <property type="nucleotide sequence ID" value="XM_029780146.2"/>
</dbReference>
<dbReference type="KEGG" id="osn:115211585"/>
<dbReference type="InterPro" id="IPR037185">
    <property type="entry name" value="EmrE-like"/>
</dbReference>
<evidence type="ECO:0000256" key="5">
    <source>
        <dbReference type="ARBA" id="ARBA00022692"/>
    </source>
</evidence>
<evidence type="ECO:0000256" key="2">
    <source>
        <dbReference type="ARBA" id="ARBA00009976"/>
    </source>
</evidence>
<feature type="transmembrane region" description="Helical" evidence="9">
    <location>
        <begin position="151"/>
        <end position="168"/>
    </location>
</feature>
<feature type="transmembrane region" description="Helical" evidence="9">
    <location>
        <begin position="73"/>
        <end position="97"/>
    </location>
</feature>
<name>A0A6P7SDE7_9MOLL</name>